<keyword evidence="2" id="KW-1185">Reference proteome</keyword>
<organism evidence="1 2">
    <name type="scientific">Peronosclerospora sorghi</name>
    <dbReference type="NCBI Taxonomy" id="230839"/>
    <lineage>
        <taxon>Eukaryota</taxon>
        <taxon>Sar</taxon>
        <taxon>Stramenopiles</taxon>
        <taxon>Oomycota</taxon>
        <taxon>Peronosporomycetes</taxon>
        <taxon>Peronosporales</taxon>
        <taxon>Peronosporaceae</taxon>
        <taxon>Peronosclerospora</taxon>
    </lineage>
</organism>
<sequence>MMTVRRATLCINLETNSNTNFDKFGHLASLRLGEIGSRKRRYTTSYSNVDQEDAERMVGTTFLDLVASSKDVSQLVAVVPAPSTIKRRAYDRLCDLIVSEGYPEGGLEPIKEVNIQDCVGDMLRAIIADFIRSENRKGLRLLREREWISSDQSVDGQEEFLVVDHISSHDKRYILVVEAKRDNFAKGMTQCLQKPSGTTLPRG</sequence>
<evidence type="ECO:0000313" key="1">
    <source>
        <dbReference type="EMBL" id="KAI9911019.1"/>
    </source>
</evidence>
<gene>
    <name evidence="1" type="ORF">PsorP6_010542</name>
</gene>
<evidence type="ECO:0000313" key="2">
    <source>
        <dbReference type="Proteomes" id="UP001163321"/>
    </source>
</evidence>
<comment type="caution">
    <text evidence="1">The sequence shown here is derived from an EMBL/GenBank/DDBJ whole genome shotgun (WGS) entry which is preliminary data.</text>
</comment>
<name>A0ACC0VX30_9STRA</name>
<protein>
    <submittedName>
        <fullName evidence="1">Uncharacterized protein</fullName>
    </submittedName>
</protein>
<proteinExistence type="predicted"/>
<dbReference type="Proteomes" id="UP001163321">
    <property type="component" value="Chromosome 6"/>
</dbReference>
<reference evidence="1 2" key="1">
    <citation type="journal article" date="2022" name="bioRxiv">
        <title>The genome of the oomycete Peronosclerospora sorghi, a cosmopolitan pathogen of maize and sorghum, is inflated with dispersed pseudogenes.</title>
        <authorList>
            <person name="Fletcher K."/>
            <person name="Martin F."/>
            <person name="Isakeit T."/>
            <person name="Cavanaugh K."/>
            <person name="Magill C."/>
            <person name="Michelmore R."/>
        </authorList>
    </citation>
    <scope>NUCLEOTIDE SEQUENCE [LARGE SCALE GENOMIC DNA]</scope>
    <source>
        <strain evidence="1">P6</strain>
    </source>
</reference>
<accession>A0ACC0VX30</accession>
<dbReference type="EMBL" id="CM047585">
    <property type="protein sequence ID" value="KAI9911019.1"/>
    <property type="molecule type" value="Genomic_DNA"/>
</dbReference>